<keyword evidence="2" id="KW-1185">Reference proteome</keyword>
<accession>D1PKQ0</accession>
<evidence type="ECO:0000313" key="1">
    <source>
        <dbReference type="EMBL" id="EFB76558.1"/>
    </source>
</evidence>
<dbReference type="STRING" id="411471.SUBVAR_04927"/>
<gene>
    <name evidence="1" type="ORF">SUBVAR_04927</name>
</gene>
<organism evidence="1 2">
    <name type="scientific">Subdoligranulum variabile DSM 15176</name>
    <dbReference type="NCBI Taxonomy" id="411471"/>
    <lineage>
        <taxon>Bacteria</taxon>
        <taxon>Bacillati</taxon>
        <taxon>Bacillota</taxon>
        <taxon>Clostridia</taxon>
        <taxon>Eubacteriales</taxon>
        <taxon>Oscillospiraceae</taxon>
        <taxon>Subdoligranulum</taxon>
    </lineage>
</organism>
<dbReference type="HOGENOM" id="CLU_2756330_0_0_9"/>
<proteinExistence type="predicted"/>
<sequence length="70" mass="8054">MVHFDKEKSSFPFDEPLQIVRTAQIVEMDVLVDQMVGLLKCLELLAINALRFENGKEIFHHCIVIRVPTS</sequence>
<evidence type="ECO:0000313" key="2">
    <source>
        <dbReference type="Proteomes" id="UP000003438"/>
    </source>
</evidence>
<dbReference type="EMBL" id="ACBY02000020">
    <property type="protein sequence ID" value="EFB76558.1"/>
    <property type="molecule type" value="Genomic_DNA"/>
</dbReference>
<protein>
    <submittedName>
        <fullName evidence="1">Uncharacterized protein</fullName>
    </submittedName>
</protein>
<comment type="caution">
    <text evidence="1">The sequence shown here is derived from an EMBL/GenBank/DDBJ whole genome shotgun (WGS) entry which is preliminary data.</text>
</comment>
<dbReference type="Proteomes" id="UP000003438">
    <property type="component" value="Unassembled WGS sequence"/>
</dbReference>
<reference evidence="1" key="1">
    <citation type="submission" date="2009-12" db="EMBL/GenBank/DDBJ databases">
        <authorList>
            <person name="Weinstock G."/>
            <person name="Sodergren E."/>
            <person name="Clifton S."/>
            <person name="Fulton L."/>
            <person name="Fulton B."/>
            <person name="Courtney L."/>
            <person name="Fronick C."/>
            <person name="Harrison M."/>
            <person name="Strong C."/>
            <person name="Farmer C."/>
            <person name="Delahaunty K."/>
            <person name="Markovic C."/>
            <person name="Hall O."/>
            <person name="Minx P."/>
            <person name="Tomlinson C."/>
            <person name="Mitreva M."/>
            <person name="Nelson J."/>
            <person name="Hou S."/>
            <person name="Wollam A."/>
            <person name="Pepin K.H."/>
            <person name="Johnson M."/>
            <person name="Bhonagiri V."/>
            <person name="Nash W.E."/>
            <person name="Warren W."/>
            <person name="Chinwalla A."/>
            <person name="Mardis E.R."/>
            <person name="Wilson R.K."/>
        </authorList>
    </citation>
    <scope>NUCLEOTIDE SEQUENCE [LARGE SCALE GENOMIC DNA]</scope>
    <source>
        <strain evidence="1">DSM 15176</strain>
    </source>
</reference>
<dbReference type="AlphaFoldDB" id="D1PKQ0"/>
<name>D1PKQ0_9FIRM</name>